<keyword evidence="2" id="KW-1185">Reference proteome</keyword>
<comment type="caution">
    <text evidence="1">The sequence shown here is derived from an EMBL/GenBank/DDBJ whole genome shotgun (WGS) entry which is preliminary data.</text>
</comment>
<accession>A0ABN1MTH8</accession>
<evidence type="ECO:0008006" key="3">
    <source>
        <dbReference type="Google" id="ProtNLM"/>
    </source>
</evidence>
<gene>
    <name evidence="1" type="ORF">GCM10009118_26920</name>
</gene>
<dbReference type="Proteomes" id="UP001501126">
    <property type="component" value="Unassembled WGS sequence"/>
</dbReference>
<reference evidence="1 2" key="1">
    <citation type="journal article" date="2019" name="Int. J. Syst. Evol. Microbiol.">
        <title>The Global Catalogue of Microorganisms (GCM) 10K type strain sequencing project: providing services to taxonomists for standard genome sequencing and annotation.</title>
        <authorList>
            <consortium name="The Broad Institute Genomics Platform"/>
            <consortium name="The Broad Institute Genome Sequencing Center for Infectious Disease"/>
            <person name="Wu L."/>
            <person name="Ma J."/>
        </authorList>
    </citation>
    <scope>NUCLEOTIDE SEQUENCE [LARGE SCALE GENOMIC DNA]</scope>
    <source>
        <strain evidence="1 2">JCM 16083</strain>
    </source>
</reference>
<sequence>MRAQEETPAQDSPLIEFVKNKESIIDFNKLDNFSNYGNTEERDLNRQTPVEYIHLALSSPGIENDINYDLPADILSVDNIDYDLSGYNKIRLLGEKTIVLGTDTVENSSLLQITEIYSVKKGIDEITRYENTYYSFVKDSSVVMEVFHKERLWSGGLSQIFEGVSINTVGQHSSIQIVLTPNPALTDCTAQFSLYESGEVTLRIINQNATMNKKVFSGNLSSGSQSIPFSVEDFVPGIYTISLEFDNNFYSSNLIIN</sequence>
<dbReference type="EMBL" id="BAAAFH010000022">
    <property type="protein sequence ID" value="GAA0876282.1"/>
    <property type="molecule type" value="Genomic_DNA"/>
</dbReference>
<evidence type="ECO:0000313" key="1">
    <source>
        <dbReference type="EMBL" id="GAA0876282.1"/>
    </source>
</evidence>
<name>A0ABN1MTH8_9FLAO</name>
<evidence type="ECO:0000313" key="2">
    <source>
        <dbReference type="Proteomes" id="UP001501126"/>
    </source>
</evidence>
<organism evidence="1 2">
    <name type="scientific">Wandonia haliotis</name>
    <dbReference type="NCBI Taxonomy" id="574963"/>
    <lineage>
        <taxon>Bacteria</taxon>
        <taxon>Pseudomonadati</taxon>
        <taxon>Bacteroidota</taxon>
        <taxon>Flavobacteriia</taxon>
        <taxon>Flavobacteriales</taxon>
        <taxon>Crocinitomicaceae</taxon>
        <taxon>Wandonia</taxon>
    </lineage>
</organism>
<proteinExistence type="predicted"/>
<protein>
    <recommendedName>
        <fullName evidence="3">Secretion system C-terminal sorting domain-containing protein</fullName>
    </recommendedName>
</protein>